<evidence type="ECO:0000256" key="1">
    <source>
        <dbReference type="ARBA" id="ARBA00009477"/>
    </source>
</evidence>
<evidence type="ECO:0000256" key="2">
    <source>
        <dbReference type="ARBA" id="ARBA00022448"/>
    </source>
</evidence>
<dbReference type="AlphaFoldDB" id="A0A3A6TQN9"/>
<dbReference type="Pfam" id="PF25917">
    <property type="entry name" value="BSH_RND"/>
    <property type="match status" value="1"/>
</dbReference>
<comment type="caution">
    <text evidence="6">The sequence shown here is derived from an EMBL/GenBank/DDBJ whole genome shotgun (WGS) entry which is preliminary data.</text>
</comment>
<accession>A0A3A6TQN9</accession>
<comment type="similarity">
    <text evidence="1">Belongs to the membrane fusion protein (MFP) (TC 8.A.1) family.</text>
</comment>
<organism evidence="6 7">
    <name type="scientific">Parashewanella spongiae</name>
    <dbReference type="NCBI Taxonomy" id="342950"/>
    <lineage>
        <taxon>Bacteria</taxon>
        <taxon>Pseudomonadati</taxon>
        <taxon>Pseudomonadota</taxon>
        <taxon>Gammaproteobacteria</taxon>
        <taxon>Alteromonadales</taxon>
        <taxon>Shewanellaceae</taxon>
        <taxon>Parashewanella</taxon>
    </lineage>
</organism>
<keyword evidence="4" id="KW-0732">Signal</keyword>
<proteinExistence type="inferred from homology"/>
<keyword evidence="7" id="KW-1185">Reference proteome</keyword>
<evidence type="ECO:0000256" key="3">
    <source>
        <dbReference type="SAM" id="MobiDB-lite"/>
    </source>
</evidence>
<dbReference type="Gene3D" id="2.40.30.170">
    <property type="match status" value="1"/>
</dbReference>
<keyword evidence="2" id="KW-0813">Transport</keyword>
<sequence length="406" mass="44483">MKQITSTSPWKVSNITLAILLSLSLGVSAYATAGNNKHSETHETHEDHADEAPHDAESHDESLQLTEQQMKVAGISVQSLNSDTLNLNKLDIQHMAIANLVVNRNQTAIIDPQLDVRVLERHIVPGQEVKKGSVLLTLDGTEVARAQADYINAAKEWDRVKRLTKSSISESQRQQTEVDAQLKKAILLSINMTPFQIAQLKTSPKLVGSFKLLAPINGRIQQDTSMLGQINKATEPLLQLTDESSLWVEAELTPAQSKDLKIDGKALVRVGENLLAGTIIGRSHELDKITRTEKVLLSINNVEHKLHAGQFAELYFSADQGGDLDGIVVPDAALTRSSDGDWQVFLKDADGFEAIEVEVVESQRGLNLIRSSKLAYARQENADIVVSGAFFLASEQAKSGFDIHAH</sequence>
<evidence type="ECO:0000313" key="7">
    <source>
        <dbReference type="Proteomes" id="UP000273022"/>
    </source>
</evidence>
<dbReference type="SUPFAM" id="SSF111369">
    <property type="entry name" value="HlyD-like secretion proteins"/>
    <property type="match status" value="1"/>
</dbReference>
<dbReference type="GO" id="GO:0060003">
    <property type="term" value="P:copper ion export"/>
    <property type="evidence" value="ECO:0007669"/>
    <property type="project" value="TreeGrafter"/>
</dbReference>
<feature type="signal peptide" evidence="4">
    <location>
        <begin position="1"/>
        <end position="33"/>
    </location>
</feature>
<dbReference type="Proteomes" id="UP000273022">
    <property type="component" value="Unassembled WGS sequence"/>
</dbReference>
<dbReference type="PANTHER" id="PTHR30097:SF15">
    <property type="entry name" value="CATION EFFLUX SYSTEM PROTEIN CUSB"/>
    <property type="match status" value="1"/>
</dbReference>
<feature type="chain" id="PRO_5017366959" evidence="4">
    <location>
        <begin position="34"/>
        <end position="406"/>
    </location>
</feature>
<evidence type="ECO:0000259" key="5">
    <source>
        <dbReference type="Pfam" id="PF25917"/>
    </source>
</evidence>
<dbReference type="GO" id="GO:0030288">
    <property type="term" value="C:outer membrane-bounded periplasmic space"/>
    <property type="evidence" value="ECO:0007669"/>
    <property type="project" value="TreeGrafter"/>
</dbReference>
<evidence type="ECO:0000256" key="4">
    <source>
        <dbReference type="SAM" id="SignalP"/>
    </source>
</evidence>
<dbReference type="PANTHER" id="PTHR30097">
    <property type="entry name" value="CATION EFFLUX SYSTEM PROTEIN CUSB"/>
    <property type="match status" value="1"/>
</dbReference>
<reference evidence="6 7" key="1">
    <citation type="submission" date="2018-09" db="EMBL/GenBank/DDBJ databases">
        <title>Phylogeny of the Shewanellaceae, and recommendation for two new genera, Pseudoshewanella and Parashewanella.</title>
        <authorList>
            <person name="Wang G."/>
        </authorList>
    </citation>
    <scope>NUCLEOTIDE SEQUENCE [LARGE SCALE GENOMIC DNA]</scope>
    <source>
        <strain evidence="6 7">KCTC 22492</strain>
    </source>
</reference>
<protein>
    <submittedName>
        <fullName evidence="6">HlyD family efflux transporter periplasmic adaptor subunit</fullName>
    </submittedName>
</protein>
<dbReference type="InterPro" id="IPR058625">
    <property type="entry name" value="MdtA-like_BSH"/>
</dbReference>
<dbReference type="GO" id="GO:0015679">
    <property type="term" value="P:plasma membrane copper ion transport"/>
    <property type="evidence" value="ECO:0007669"/>
    <property type="project" value="TreeGrafter"/>
</dbReference>
<dbReference type="GO" id="GO:0046914">
    <property type="term" value="F:transition metal ion binding"/>
    <property type="evidence" value="ECO:0007669"/>
    <property type="project" value="TreeGrafter"/>
</dbReference>
<name>A0A3A6TQN9_9GAMM</name>
<dbReference type="OrthoDB" id="9806939at2"/>
<dbReference type="Gene3D" id="2.40.50.100">
    <property type="match status" value="1"/>
</dbReference>
<feature type="compositionally biased region" description="Basic and acidic residues" evidence="3">
    <location>
        <begin position="37"/>
        <end position="62"/>
    </location>
</feature>
<gene>
    <name evidence="6" type="ORF">D5R81_16580</name>
</gene>
<dbReference type="EMBL" id="QYYH01000135">
    <property type="protein sequence ID" value="RJY07111.1"/>
    <property type="molecule type" value="Genomic_DNA"/>
</dbReference>
<evidence type="ECO:0000313" key="6">
    <source>
        <dbReference type="EMBL" id="RJY07111.1"/>
    </source>
</evidence>
<dbReference type="InterPro" id="IPR051909">
    <property type="entry name" value="MFP_Cation_Efflux"/>
</dbReference>
<dbReference type="Gene3D" id="1.10.287.470">
    <property type="entry name" value="Helix hairpin bin"/>
    <property type="match status" value="1"/>
</dbReference>
<feature type="region of interest" description="Disordered" evidence="3">
    <location>
        <begin position="35"/>
        <end position="63"/>
    </location>
</feature>
<dbReference type="RefSeq" id="WP_121854737.1">
    <property type="nucleotide sequence ID" value="NZ_CP037952.1"/>
</dbReference>
<feature type="domain" description="Multidrug resistance protein MdtA-like barrel-sandwich hybrid" evidence="5">
    <location>
        <begin position="107"/>
        <end position="235"/>
    </location>
</feature>